<name>A0A3M0M7D7_9RHOB</name>
<dbReference type="InterPro" id="IPR006680">
    <property type="entry name" value="Amidohydro-rel"/>
</dbReference>
<dbReference type="Pfam" id="PF01979">
    <property type="entry name" value="Amidohydro_1"/>
    <property type="match status" value="1"/>
</dbReference>
<dbReference type="Gene3D" id="3.20.20.140">
    <property type="entry name" value="Metal-dependent hydrolases"/>
    <property type="match status" value="1"/>
</dbReference>
<accession>A0A3M0M7D7</accession>
<keyword evidence="5" id="KW-1185">Reference proteome</keyword>
<dbReference type="Proteomes" id="UP000273516">
    <property type="component" value="Unassembled WGS sequence"/>
</dbReference>
<evidence type="ECO:0000313" key="5">
    <source>
        <dbReference type="Proteomes" id="UP000273516"/>
    </source>
</evidence>
<dbReference type="SUPFAM" id="SSF51338">
    <property type="entry name" value="Composite domain of metallo-dependent hydrolases"/>
    <property type="match status" value="1"/>
</dbReference>
<dbReference type="OrthoDB" id="9796020at2"/>
<keyword evidence="2 4" id="KW-0378">Hydrolase</keyword>
<dbReference type="RefSeq" id="WP_122113191.1">
    <property type="nucleotide sequence ID" value="NZ_QOKZ01000006.1"/>
</dbReference>
<dbReference type="EMBL" id="QOKZ01000006">
    <property type="protein sequence ID" value="RMC33636.1"/>
    <property type="molecule type" value="Genomic_DNA"/>
</dbReference>
<gene>
    <name evidence="4" type="ORF">C9E81_15075</name>
</gene>
<evidence type="ECO:0000256" key="2">
    <source>
        <dbReference type="ARBA" id="ARBA00022801"/>
    </source>
</evidence>
<dbReference type="NCBIfam" id="NF004801">
    <property type="entry name" value="PRK06151.1"/>
    <property type="match status" value="1"/>
</dbReference>
<feature type="domain" description="Amidohydrolase-related" evidence="3">
    <location>
        <begin position="118"/>
        <end position="443"/>
    </location>
</feature>
<dbReference type="GO" id="GO:0016810">
    <property type="term" value="F:hydrolase activity, acting on carbon-nitrogen (but not peptide) bonds"/>
    <property type="evidence" value="ECO:0007669"/>
    <property type="project" value="InterPro"/>
</dbReference>
<evidence type="ECO:0000256" key="1">
    <source>
        <dbReference type="ARBA" id="ARBA00006745"/>
    </source>
</evidence>
<dbReference type="AlphaFoldDB" id="A0A3M0M7D7"/>
<evidence type="ECO:0000313" key="4">
    <source>
        <dbReference type="EMBL" id="RMC33636.1"/>
    </source>
</evidence>
<dbReference type="Gene3D" id="2.30.40.10">
    <property type="entry name" value="Urease, subunit C, domain 1"/>
    <property type="match status" value="1"/>
</dbReference>
<protein>
    <submittedName>
        <fullName evidence="4">N-ethylammeline chlorohydrolase</fullName>
    </submittedName>
</protein>
<dbReference type="InterPro" id="IPR050287">
    <property type="entry name" value="MTA/SAH_deaminase"/>
</dbReference>
<reference evidence="4 5" key="1">
    <citation type="submission" date="2018-07" db="EMBL/GenBank/DDBJ databases">
        <authorList>
            <person name="Zhang Y."/>
            <person name="Wang L."/>
            <person name="Ma S."/>
        </authorList>
    </citation>
    <scope>NUCLEOTIDE SEQUENCE [LARGE SCALE GENOMIC DNA]</scope>
    <source>
        <strain evidence="4 5">4-2</strain>
    </source>
</reference>
<dbReference type="InterPro" id="IPR011059">
    <property type="entry name" value="Metal-dep_hydrolase_composite"/>
</dbReference>
<dbReference type="SUPFAM" id="SSF51556">
    <property type="entry name" value="Metallo-dependent hydrolases"/>
    <property type="match status" value="1"/>
</dbReference>
<proteinExistence type="inferred from homology"/>
<dbReference type="InterPro" id="IPR032466">
    <property type="entry name" value="Metal_Hydrolase"/>
</dbReference>
<comment type="caution">
    <text evidence="4">The sequence shown here is derived from an EMBL/GenBank/DDBJ whole genome shotgun (WGS) entry which is preliminary data.</text>
</comment>
<dbReference type="PANTHER" id="PTHR43794:SF11">
    <property type="entry name" value="AMIDOHYDROLASE-RELATED DOMAIN-CONTAINING PROTEIN"/>
    <property type="match status" value="1"/>
</dbReference>
<organism evidence="4 5">
    <name type="scientific">Paracoccus alkanivorans</name>
    <dbReference type="NCBI Taxonomy" id="2116655"/>
    <lineage>
        <taxon>Bacteria</taxon>
        <taxon>Pseudomonadati</taxon>
        <taxon>Pseudomonadota</taxon>
        <taxon>Alphaproteobacteria</taxon>
        <taxon>Rhodobacterales</taxon>
        <taxon>Paracoccaceae</taxon>
        <taxon>Paracoccus</taxon>
    </lineage>
</organism>
<dbReference type="PANTHER" id="PTHR43794">
    <property type="entry name" value="AMINOHYDROLASE SSNA-RELATED"/>
    <property type="match status" value="1"/>
</dbReference>
<comment type="similarity">
    <text evidence="1">Belongs to the metallo-dependent hydrolases superfamily. ATZ/TRZ family.</text>
</comment>
<evidence type="ECO:0000259" key="3">
    <source>
        <dbReference type="Pfam" id="PF01979"/>
    </source>
</evidence>
<sequence length="500" mass="53304">MTGEATGLGQLALGQRADGPLLLSARWVIHDSPQGRRLIEHGEVVITDGQVSFVGRDYPGEVARRVDLGMSLISPGLIDLDALSDLDTTILGIDHQPGWAKGRVWPRSYVERGPYEMYSPGELAFQKRFAFAQLLQSGITTAAPIASLFYRQWGESVAEFDAAVDAAADLGLRIYLSPAYRAGGMVLEAPGEMRPVFDEARGLQGLEDAVAFIRRHDGSQGGLVRGLLAPDRVETCTGELLRRTFAAAEELDCPVRLHMAQGQMELDTVRALHGCTAPHWLAGMGLLGPRLIAPHATCATTEDLALYAENGVSIVHCPLVSGRHGAMLNSFGELRGMGINIAMGTDTAPPDMLLNLLVGLIGAHVKGPQHQTPTRDLWDAATIGGGDALGRPDLGRLRAGGPADIAVFALDDAIMTPAIDPITTLVAGGSGKVTRAVFVDGRLSMRRIAGQAEVAGLDLPDAQARAQAQFDGLVAKYPERSWQHPPLSDLFPPSYPLESS</sequence>